<dbReference type="Pfam" id="PF12928">
    <property type="entry name" value="tRNA_int_end_N2"/>
    <property type="match status" value="1"/>
</dbReference>
<dbReference type="AlphaFoldDB" id="A0A5A7RIW7"/>
<comment type="caution">
    <text evidence="4">The sequence shown here is derived from an EMBL/GenBank/DDBJ whole genome shotgun (WGS) entry which is preliminary data.</text>
</comment>
<dbReference type="GO" id="GO:0000379">
    <property type="term" value="P:tRNA-type intron splice site recognition and cleavage"/>
    <property type="evidence" value="ECO:0007669"/>
    <property type="project" value="TreeGrafter"/>
</dbReference>
<proteinExistence type="inferred from homology"/>
<sequence length="275" mass="31219">MSSKSKSMEAEATGSLCEGKYDSDSNSEGFVDDTVDDECCYDSENIPNLQFRKDVSKARWIEEMGMAELVEKRGKMWTTTGIVRDGKTYCMIEETLFLAEIGALDIMNSEDEPISLSNMYEKIAGDMNKNRCSWESFEAYRHLKLLGYVVRRHAVPWCMKNVKLQDGARESTTKLDNIQDEGPVDNQDITNMFDKLHFYETGPIFDVYPPNSKFRKSSPGNPSFVLCLTGDHPPSKREIEELEARCNGIPLKFCVVEHGRVSFMSFTKVVLPVLP</sequence>
<protein>
    <recommendedName>
        <fullName evidence="3">tRNA-splicing endonuclease subunit Sen54 N-terminal domain-containing protein</fullName>
    </recommendedName>
</protein>
<dbReference type="InterPro" id="IPR024337">
    <property type="entry name" value="tRNA_splic_suSen54"/>
</dbReference>
<feature type="domain" description="tRNA-splicing endonuclease subunit Sen54 N-terminal" evidence="3">
    <location>
        <begin position="50"/>
        <end position="107"/>
    </location>
</feature>
<evidence type="ECO:0000256" key="1">
    <source>
        <dbReference type="ARBA" id="ARBA00005736"/>
    </source>
</evidence>
<keyword evidence="2" id="KW-0819">tRNA processing</keyword>
<dbReference type="EMBL" id="BKCP01013181">
    <property type="protein sequence ID" value="GER57187.1"/>
    <property type="molecule type" value="Genomic_DNA"/>
</dbReference>
<evidence type="ECO:0000313" key="4">
    <source>
        <dbReference type="EMBL" id="GER57187.1"/>
    </source>
</evidence>
<evidence type="ECO:0000256" key="2">
    <source>
        <dbReference type="ARBA" id="ARBA00022694"/>
    </source>
</evidence>
<reference evidence="5" key="1">
    <citation type="journal article" date="2019" name="Curr. Biol.">
        <title>Genome Sequence of Striga asiatica Provides Insight into the Evolution of Plant Parasitism.</title>
        <authorList>
            <person name="Yoshida S."/>
            <person name="Kim S."/>
            <person name="Wafula E.K."/>
            <person name="Tanskanen J."/>
            <person name="Kim Y.M."/>
            <person name="Honaas L."/>
            <person name="Yang Z."/>
            <person name="Spallek T."/>
            <person name="Conn C.E."/>
            <person name="Ichihashi Y."/>
            <person name="Cheong K."/>
            <person name="Cui S."/>
            <person name="Der J.P."/>
            <person name="Gundlach H."/>
            <person name="Jiao Y."/>
            <person name="Hori C."/>
            <person name="Ishida J.K."/>
            <person name="Kasahara H."/>
            <person name="Kiba T."/>
            <person name="Kim M.S."/>
            <person name="Koo N."/>
            <person name="Laohavisit A."/>
            <person name="Lee Y.H."/>
            <person name="Lumba S."/>
            <person name="McCourt P."/>
            <person name="Mortimer J.C."/>
            <person name="Mutuku J.M."/>
            <person name="Nomura T."/>
            <person name="Sasaki-Sekimoto Y."/>
            <person name="Seto Y."/>
            <person name="Wang Y."/>
            <person name="Wakatake T."/>
            <person name="Sakakibara H."/>
            <person name="Demura T."/>
            <person name="Yamaguchi S."/>
            <person name="Yoneyama K."/>
            <person name="Manabe R.I."/>
            <person name="Nelson D.C."/>
            <person name="Schulman A.H."/>
            <person name="Timko M.P."/>
            <person name="dePamphilis C.W."/>
            <person name="Choi D."/>
            <person name="Shirasu K."/>
        </authorList>
    </citation>
    <scope>NUCLEOTIDE SEQUENCE [LARGE SCALE GENOMIC DNA]</scope>
    <source>
        <strain evidence="5">cv. UVA1</strain>
    </source>
</reference>
<evidence type="ECO:0000313" key="5">
    <source>
        <dbReference type="Proteomes" id="UP000325081"/>
    </source>
</evidence>
<keyword evidence="5" id="KW-1185">Reference proteome</keyword>
<dbReference type="PANTHER" id="PTHR21027">
    <property type="entry name" value="TRNA-SPLICING ENDONUCLEASE SUBUNIT SEN54"/>
    <property type="match status" value="1"/>
</dbReference>
<evidence type="ECO:0000259" key="3">
    <source>
        <dbReference type="Pfam" id="PF12928"/>
    </source>
</evidence>
<dbReference type="GO" id="GO:0000214">
    <property type="term" value="C:tRNA-intron endonuclease complex"/>
    <property type="evidence" value="ECO:0007669"/>
    <property type="project" value="TreeGrafter"/>
</dbReference>
<dbReference type="Proteomes" id="UP000325081">
    <property type="component" value="Unassembled WGS sequence"/>
</dbReference>
<dbReference type="PANTHER" id="PTHR21027:SF1">
    <property type="entry name" value="TRNA-SPLICING ENDONUCLEASE SUBUNIT SEN54"/>
    <property type="match status" value="1"/>
</dbReference>
<organism evidence="4 5">
    <name type="scientific">Striga asiatica</name>
    <name type="common">Asiatic witchweed</name>
    <name type="synonym">Buchnera asiatica</name>
    <dbReference type="NCBI Taxonomy" id="4170"/>
    <lineage>
        <taxon>Eukaryota</taxon>
        <taxon>Viridiplantae</taxon>
        <taxon>Streptophyta</taxon>
        <taxon>Embryophyta</taxon>
        <taxon>Tracheophyta</taxon>
        <taxon>Spermatophyta</taxon>
        <taxon>Magnoliopsida</taxon>
        <taxon>eudicotyledons</taxon>
        <taxon>Gunneridae</taxon>
        <taxon>Pentapetalae</taxon>
        <taxon>asterids</taxon>
        <taxon>lamiids</taxon>
        <taxon>Lamiales</taxon>
        <taxon>Orobanchaceae</taxon>
        <taxon>Buchnereae</taxon>
        <taxon>Striga</taxon>
    </lineage>
</organism>
<gene>
    <name evidence="4" type="ORF">STAS_34996</name>
</gene>
<comment type="similarity">
    <text evidence="1">Belongs to the SEN54 family.</text>
</comment>
<name>A0A5A7RIW7_STRAF</name>
<dbReference type="InterPro" id="IPR024336">
    <property type="entry name" value="tRNA_splic_suSen54_N"/>
</dbReference>
<accession>A0A5A7RIW7</accession>